<evidence type="ECO:0000313" key="9">
    <source>
        <dbReference type="Proteomes" id="UP000031465"/>
    </source>
</evidence>
<evidence type="ECO:0000256" key="4">
    <source>
        <dbReference type="ARBA" id="ARBA00022989"/>
    </source>
</evidence>
<dbReference type="InterPro" id="IPR014128">
    <property type="entry name" value="T4SS_TraD"/>
</dbReference>
<evidence type="ECO:0000256" key="1">
    <source>
        <dbReference type="ARBA" id="ARBA00004651"/>
    </source>
</evidence>
<dbReference type="PANTHER" id="PTHR37937:SF1">
    <property type="entry name" value="CONJUGATIVE TRANSFER: DNA TRANSPORT"/>
    <property type="match status" value="1"/>
</dbReference>
<dbReference type="Proteomes" id="UP000031465">
    <property type="component" value="Unassembled WGS sequence"/>
</dbReference>
<dbReference type="Pfam" id="PF10412">
    <property type="entry name" value="TrwB_AAD_bind"/>
    <property type="match status" value="1"/>
</dbReference>
<reference evidence="8 9" key="1">
    <citation type="journal article" date="2014" name="Mol. Biol. Evol.">
        <title>Massive expansion of Ubiquitination-related gene families within the Chlamydiae.</title>
        <authorList>
            <person name="Domman D."/>
            <person name="Collingro A."/>
            <person name="Lagkouvardos I."/>
            <person name="Gehre L."/>
            <person name="Weinmaier T."/>
            <person name="Rattei T."/>
            <person name="Subtil A."/>
            <person name="Horn M."/>
        </authorList>
    </citation>
    <scope>NUCLEOTIDE SEQUENCE [LARGE SCALE GENOMIC DNA]</scope>
    <source>
        <strain evidence="8 9">EI2</strain>
    </source>
</reference>
<dbReference type="NCBIfam" id="TIGR02759">
    <property type="entry name" value="TraD_Ftype"/>
    <property type="match status" value="1"/>
</dbReference>
<dbReference type="InterPro" id="IPR027417">
    <property type="entry name" value="P-loop_NTPase"/>
</dbReference>
<accession>A0A0C1JKM2</accession>
<dbReference type="PATRIC" id="fig|362787.3.peg.1709"/>
<dbReference type="AlphaFoldDB" id="A0A0C1JKM2"/>
<comment type="caution">
    <text evidence="8">The sequence shown here is derived from an EMBL/GenBank/DDBJ whole genome shotgun (WGS) entry which is preliminary data.</text>
</comment>
<evidence type="ECO:0000256" key="2">
    <source>
        <dbReference type="ARBA" id="ARBA00022475"/>
    </source>
</evidence>
<dbReference type="Gene3D" id="3.40.50.300">
    <property type="entry name" value="P-loop containing nucleotide triphosphate hydrolases"/>
    <property type="match status" value="2"/>
</dbReference>
<feature type="transmembrane region" description="Helical" evidence="6">
    <location>
        <begin position="144"/>
        <end position="161"/>
    </location>
</feature>
<evidence type="ECO:0000313" key="8">
    <source>
        <dbReference type="EMBL" id="KIC71106.1"/>
    </source>
</evidence>
<dbReference type="EMBL" id="JSAN01000115">
    <property type="protein sequence ID" value="KIC71106.1"/>
    <property type="molecule type" value="Genomic_DNA"/>
</dbReference>
<keyword evidence="5 6" id="KW-0472">Membrane</keyword>
<sequence>MEINGGPNGNLARLQIRCSIFLETRRVMKLFQTITEGGQLTTHSVRMFKQVTKTSFFITFILWIVVFLYQMRDVNTFYLQNVWHFEQARFYQVLHIKTIKIDPSFGLQKEGPPIKEYSTDQVLRLTKPYADRFYRITKRRFQHSAFWALAPLSVVFAIFFFRGRQSIKKHHLKGNTLSSVWLTRWKLKLSRRASPISIGPLPLIKGTETQHIMITGGTGSGKTNCLHHLLKSVRQQKQRAIIVDTTGLLTERYYRAGKDILLNPLDSRGAPWHPWIECTDKTSYATMAESFIPQSLSESDNYWRTSARIVLGSLFEQLKDIQKNSTLADKILRDPLQELCDFVQGTKAASLIDMNSEKTAASIRAVMSNFLTCFELLANTDQSFSIREWIQQDNPSDEWLFISCKTNEWAALNPLLSCWLSVAVRSLLALSPDFNRRLWYIIDELPTLNRLRDLDMLLAESRKYGGCAVLALQSPAQLEAIYGQAVAQTLIGNCATKIVFAEQNPLHAGRLADMFGEQEIREYQKGLSYGANDIRDGVSLNQQTRYQQLITKTDIQFLSRNQAFVRLPDNCPVVRLKVPILPY</sequence>
<name>A0A0C1JKM2_9BACT</name>
<organism evidence="8 9">
    <name type="scientific">Candidatus Protochlamydia amoebophila</name>
    <dbReference type="NCBI Taxonomy" id="362787"/>
    <lineage>
        <taxon>Bacteria</taxon>
        <taxon>Pseudomonadati</taxon>
        <taxon>Chlamydiota</taxon>
        <taxon>Chlamydiia</taxon>
        <taxon>Parachlamydiales</taxon>
        <taxon>Parachlamydiaceae</taxon>
        <taxon>Candidatus Protochlamydia</taxon>
    </lineage>
</organism>
<dbReference type="InterPro" id="IPR019476">
    <property type="entry name" value="T4SS_TraD_DNA-bd"/>
</dbReference>
<evidence type="ECO:0000256" key="6">
    <source>
        <dbReference type="SAM" id="Phobius"/>
    </source>
</evidence>
<feature type="domain" description="Type IV secretion system coupling protein TraD DNA-binding" evidence="7">
    <location>
        <begin position="196"/>
        <end position="579"/>
    </location>
</feature>
<protein>
    <submittedName>
        <fullName evidence="8">Coupling protein TraD</fullName>
    </submittedName>
</protein>
<feature type="transmembrane region" description="Helical" evidence="6">
    <location>
        <begin position="54"/>
        <end position="71"/>
    </location>
</feature>
<keyword evidence="3 6" id="KW-0812">Transmembrane</keyword>
<comment type="subcellular location">
    <subcellularLocation>
        <location evidence="1">Cell membrane</location>
        <topology evidence="1">Multi-pass membrane protein</topology>
    </subcellularLocation>
</comment>
<dbReference type="GO" id="GO:0005886">
    <property type="term" value="C:plasma membrane"/>
    <property type="evidence" value="ECO:0007669"/>
    <property type="project" value="UniProtKB-SubCell"/>
</dbReference>
<proteinExistence type="predicted"/>
<evidence type="ECO:0000259" key="7">
    <source>
        <dbReference type="Pfam" id="PF10412"/>
    </source>
</evidence>
<dbReference type="SUPFAM" id="SSF52540">
    <property type="entry name" value="P-loop containing nucleoside triphosphate hydrolases"/>
    <property type="match status" value="1"/>
</dbReference>
<evidence type="ECO:0000256" key="3">
    <source>
        <dbReference type="ARBA" id="ARBA00022692"/>
    </source>
</evidence>
<dbReference type="PANTHER" id="PTHR37937">
    <property type="entry name" value="CONJUGATIVE TRANSFER: DNA TRANSPORT"/>
    <property type="match status" value="1"/>
</dbReference>
<keyword evidence="4 6" id="KW-1133">Transmembrane helix</keyword>
<keyword evidence="2" id="KW-1003">Cell membrane</keyword>
<dbReference type="CDD" id="cd01127">
    <property type="entry name" value="TrwB_TraG_TraD_VirD4"/>
    <property type="match status" value="1"/>
</dbReference>
<evidence type="ECO:0000256" key="5">
    <source>
        <dbReference type="ARBA" id="ARBA00023136"/>
    </source>
</evidence>
<dbReference type="InterPro" id="IPR051539">
    <property type="entry name" value="T4SS-coupling_protein"/>
</dbReference>
<gene>
    <name evidence="8" type="primary">traD</name>
    <name evidence="8" type="ORF">DB44_ER00350</name>
</gene>